<feature type="region of interest" description="Disordered" evidence="3">
    <location>
        <begin position="1"/>
        <end position="22"/>
    </location>
</feature>
<evidence type="ECO:0000256" key="1">
    <source>
        <dbReference type="ARBA" id="ARBA00010020"/>
    </source>
</evidence>
<dbReference type="Proteomes" id="UP001141806">
    <property type="component" value="Unassembled WGS sequence"/>
</dbReference>
<reference evidence="4" key="1">
    <citation type="journal article" date="2023" name="Plant J.">
        <title>The genome of the king protea, Protea cynaroides.</title>
        <authorList>
            <person name="Chang J."/>
            <person name="Duong T.A."/>
            <person name="Schoeman C."/>
            <person name="Ma X."/>
            <person name="Roodt D."/>
            <person name="Barker N."/>
            <person name="Li Z."/>
            <person name="Van de Peer Y."/>
            <person name="Mizrachi E."/>
        </authorList>
    </citation>
    <scope>NUCLEOTIDE SEQUENCE</scope>
    <source>
        <tissue evidence="4">Young leaves</tissue>
    </source>
</reference>
<comment type="similarity">
    <text evidence="1">Belongs to the ABI family.</text>
</comment>
<evidence type="ECO:0000313" key="4">
    <source>
        <dbReference type="EMBL" id="KAJ4958556.1"/>
    </source>
</evidence>
<dbReference type="InterPro" id="IPR028457">
    <property type="entry name" value="ABI"/>
</dbReference>
<dbReference type="AlphaFoldDB" id="A0A9Q0H4N1"/>
<name>A0A9Q0H4N1_9MAGN</name>
<organism evidence="4 5">
    <name type="scientific">Protea cynaroides</name>
    <dbReference type="NCBI Taxonomy" id="273540"/>
    <lineage>
        <taxon>Eukaryota</taxon>
        <taxon>Viridiplantae</taxon>
        <taxon>Streptophyta</taxon>
        <taxon>Embryophyta</taxon>
        <taxon>Tracheophyta</taxon>
        <taxon>Spermatophyta</taxon>
        <taxon>Magnoliopsida</taxon>
        <taxon>Proteales</taxon>
        <taxon>Proteaceae</taxon>
        <taxon>Protea</taxon>
    </lineage>
</organism>
<accession>A0A9Q0H4N1</accession>
<gene>
    <name evidence="4" type="ORF">NE237_025667</name>
</gene>
<dbReference type="Gene3D" id="6.10.140.1620">
    <property type="match status" value="1"/>
</dbReference>
<protein>
    <recommendedName>
        <fullName evidence="6">Protein ABIL5</fullName>
    </recommendedName>
</protein>
<evidence type="ECO:0000313" key="5">
    <source>
        <dbReference type="Proteomes" id="UP001141806"/>
    </source>
</evidence>
<sequence>MDKQMHENIPCGLDESPEEADSNDLSRFEKSLQELKGLRSQLHYAADYCERSFLKANEKKLVMENTKEYICRSVVAVVDHLGNVSTNLEFRLSKNNVVSEVELRTDSLKQRLLKCEEYAHTVACTKLCFNTNFPRHHSRYIAPSAPNLEKSNDKWRIMSNHGIEDDLPLFLCTQTHELPSATVSKSGLDFSTFLPVLNVPVPMPSKPQSPFRFQGNQKLGPKERTRKAVHGNDLLFLFRRSKRST</sequence>
<keyword evidence="5" id="KW-1185">Reference proteome</keyword>
<evidence type="ECO:0008006" key="6">
    <source>
        <dbReference type="Google" id="ProtNLM"/>
    </source>
</evidence>
<evidence type="ECO:0000256" key="2">
    <source>
        <dbReference type="ARBA" id="ARBA00025223"/>
    </source>
</evidence>
<feature type="region of interest" description="Disordered" evidence="3">
    <location>
        <begin position="205"/>
        <end position="224"/>
    </location>
</feature>
<comment type="caution">
    <text evidence="4">The sequence shown here is derived from an EMBL/GenBank/DDBJ whole genome shotgun (WGS) entry which is preliminary data.</text>
</comment>
<dbReference type="OrthoDB" id="2159336at2759"/>
<proteinExistence type="inferred from homology"/>
<dbReference type="PANTHER" id="PTHR10460">
    <property type="entry name" value="ABL INTERACTOR FAMILY MEMBER"/>
    <property type="match status" value="1"/>
</dbReference>
<evidence type="ECO:0000256" key="3">
    <source>
        <dbReference type="SAM" id="MobiDB-lite"/>
    </source>
</evidence>
<dbReference type="EMBL" id="JAMYWD010000010">
    <property type="protein sequence ID" value="KAJ4958556.1"/>
    <property type="molecule type" value="Genomic_DNA"/>
</dbReference>
<dbReference type="PANTHER" id="PTHR10460:SF11">
    <property type="entry name" value="PROTEIN ABIL5-RELATED"/>
    <property type="match status" value="1"/>
</dbReference>
<comment type="function">
    <text evidence="2">Involved in regulation of actin and microtubule organization. Part of a WAVE complex that activates the Arp2/3 complex.</text>
</comment>